<dbReference type="InterPro" id="IPR036259">
    <property type="entry name" value="MFS_trans_sf"/>
</dbReference>
<comment type="caution">
    <text evidence="8">The sequence shown here is derived from an EMBL/GenBank/DDBJ whole genome shotgun (WGS) entry which is preliminary data.</text>
</comment>
<evidence type="ECO:0000259" key="7">
    <source>
        <dbReference type="PROSITE" id="PS50850"/>
    </source>
</evidence>
<keyword evidence="9" id="KW-1185">Reference proteome</keyword>
<feature type="transmembrane region" description="Helical" evidence="6">
    <location>
        <begin position="165"/>
        <end position="186"/>
    </location>
</feature>
<dbReference type="EMBL" id="WJQU01000001">
    <property type="protein sequence ID" value="KAJ6648260.1"/>
    <property type="molecule type" value="Genomic_DNA"/>
</dbReference>
<evidence type="ECO:0000313" key="8">
    <source>
        <dbReference type="EMBL" id="KAJ6648260.1"/>
    </source>
</evidence>
<comment type="subcellular location">
    <subcellularLocation>
        <location evidence="1">Membrane</location>
        <topology evidence="1">Multi-pass membrane protein</topology>
    </subcellularLocation>
</comment>
<evidence type="ECO:0000313" key="9">
    <source>
        <dbReference type="Proteomes" id="UP001151699"/>
    </source>
</evidence>
<gene>
    <name evidence="8" type="primary">CarT_2</name>
    <name evidence="8" type="ORF">Bhyg_03487</name>
</gene>
<dbReference type="PROSITE" id="PS50850">
    <property type="entry name" value="MFS"/>
    <property type="match status" value="1"/>
</dbReference>
<accession>A0A9Q0S9E6</accession>
<feature type="domain" description="Major facilitator superfamily (MFS) profile" evidence="7">
    <location>
        <begin position="110"/>
        <end position="391"/>
    </location>
</feature>
<dbReference type="OrthoDB" id="2544694at2759"/>
<keyword evidence="4 6" id="KW-0472">Membrane</keyword>
<dbReference type="GO" id="GO:0016020">
    <property type="term" value="C:membrane"/>
    <property type="evidence" value="ECO:0007669"/>
    <property type="project" value="UniProtKB-SubCell"/>
</dbReference>
<dbReference type="InterPro" id="IPR005828">
    <property type="entry name" value="MFS_sugar_transport-like"/>
</dbReference>
<protein>
    <submittedName>
        <fullName evidence="8">Carcinine transporter</fullName>
    </submittedName>
</protein>
<evidence type="ECO:0000256" key="5">
    <source>
        <dbReference type="SAM" id="MobiDB-lite"/>
    </source>
</evidence>
<dbReference type="AlphaFoldDB" id="A0A9Q0S9E6"/>
<evidence type="ECO:0000256" key="1">
    <source>
        <dbReference type="ARBA" id="ARBA00004141"/>
    </source>
</evidence>
<reference evidence="8" key="1">
    <citation type="submission" date="2022-07" db="EMBL/GenBank/DDBJ databases">
        <authorList>
            <person name="Trinca V."/>
            <person name="Uliana J.V.C."/>
            <person name="Torres T.T."/>
            <person name="Ward R.J."/>
            <person name="Monesi N."/>
        </authorList>
    </citation>
    <scope>NUCLEOTIDE SEQUENCE</scope>
    <source>
        <strain evidence="8">HSMRA1968</strain>
        <tissue evidence="8">Whole embryos</tissue>
    </source>
</reference>
<feature type="region of interest" description="Disordered" evidence="5">
    <location>
        <begin position="1"/>
        <end position="28"/>
    </location>
</feature>
<feature type="transmembrane region" description="Helical" evidence="6">
    <location>
        <begin position="226"/>
        <end position="247"/>
    </location>
</feature>
<dbReference type="InterPro" id="IPR020846">
    <property type="entry name" value="MFS_dom"/>
</dbReference>
<dbReference type="Proteomes" id="UP001151699">
    <property type="component" value="Chromosome A"/>
</dbReference>
<evidence type="ECO:0000256" key="2">
    <source>
        <dbReference type="ARBA" id="ARBA00022692"/>
    </source>
</evidence>
<dbReference type="PANTHER" id="PTHR24064">
    <property type="entry name" value="SOLUTE CARRIER FAMILY 22 MEMBER"/>
    <property type="match status" value="1"/>
</dbReference>
<sequence>MECSTADGADNDGSKLNSSVKDEDEDDEPFDLDDLLPIIGEFGRYQKLLLWFICLPACIPCGFCAFNQLFMSDEPYDYWCTVPALQNLTLEQRKFLSIPSQSDGSYSRCERYAVDWIEVLTNNESALAPNTSWPVEKCPEGWDYNTSEIFSSIVTDFDLVCERDIYPTIGLAALNVGGPIGVYLFGMLNDRAGRRTSYFSCLATLLFGSFLTALSVNFWMWTVSRIIVGMTIPAVYQIPFIIALELVGPNYRSFVTVMTCTFYTFGIMMLAGVTYLVRDWVKMCLYTSVPFLLYFLYILIMPESPRWLLAKGRLEEALKILEVMARVNSKELPESFRNKLEERVRRNKLKEKKKEKSIGALDLCKTPNMRLKTLLITLNWFANETVYLGLV</sequence>
<evidence type="ECO:0000256" key="3">
    <source>
        <dbReference type="ARBA" id="ARBA00022989"/>
    </source>
</evidence>
<dbReference type="Pfam" id="PF00083">
    <property type="entry name" value="Sugar_tr"/>
    <property type="match status" value="1"/>
</dbReference>
<dbReference type="GO" id="GO:0022857">
    <property type="term" value="F:transmembrane transporter activity"/>
    <property type="evidence" value="ECO:0007669"/>
    <property type="project" value="InterPro"/>
</dbReference>
<dbReference type="SUPFAM" id="SSF103473">
    <property type="entry name" value="MFS general substrate transporter"/>
    <property type="match status" value="1"/>
</dbReference>
<proteinExistence type="predicted"/>
<keyword evidence="3 6" id="KW-1133">Transmembrane helix</keyword>
<evidence type="ECO:0000256" key="4">
    <source>
        <dbReference type="ARBA" id="ARBA00023136"/>
    </source>
</evidence>
<dbReference type="Gene3D" id="1.20.1250.20">
    <property type="entry name" value="MFS general substrate transporter like domains"/>
    <property type="match status" value="1"/>
</dbReference>
<feature type="transmembrane region" description="Helical" evidence="6">
    <location>
        <begin position="254"/>
        <end position="277"/>
    </location>
</feature>
<feature type="transmembrane region" description="Helical" evidence="6">
    <location>
        <begin position="198"/>
        <end position="220"/>
    </location>
</feature>
<organism evidence="8 9">
    <name type="scientific">Pseudolycoriella hygida</name>
    <dbReference type="NCBI Taxonomy" id="35572"/>
    <lineage>
        <taxon>Eukaryota</taxon>
        <taxon>Metazoa</taxon>
        <taxon>Ecdysozoa</taxon>
        <taxon>Arthropoda</taxon>
        <taxon>Hexapoda</taxon>
        <taxon>Insecta</taxon>
        <taxon>Pterygota</taxon>
        <taxon>Neoptera</taxon>
        <taxon>Endopterygota</taxon>
        <taxon>Diptera</taxon>
        <taxon>Nematocera</taxon>
        <taxon>Sciaroidea</taxon>
        <taxon>Sciaridae</taxon>
        <taxon>Pseudolycoriella</taxon>
    </lineage>
</organism>
<keyword evidence="2 6" id="KW-0812">Transmembrane</keyword>
<name>A0A9Q0S9E6_9DIPT</name>
<feature type="transmembrane region" description="Helical" evidence="6">
    <location>
        <begin position="283"/>
        <end position="301"/>
    </location>
</feature>
<feature type="transmembrane region" description="Helical" evidence="6">
    <location>
        <begin position="48"/>
        <end position="70"/>
    </location>
</feature>
<evidence type="ECO:0000256" key="6">
    <source>
        <dbReference type="SAM" id="Phobius"/>
    </source>
</evidence>